<dbReference type="EMBL" id="JAJUOL010000304">
    <property type="protein sequence ID" value="MCH3852688.1"/>
    <property type="molecule type" value="Genomic_DNA"/>
</dbReference>
<dbReference type="PANTHER" id="PTHR43271">
    <property type="entry name" value="BLL2771 PROTEIN"/>
    <property type="match status" value="1"/>
</dbReference>
<keyword evidence="3" id="KW-0813">Transport</keyword>
<dbReference type="GO" id="GO:0022857">
    <property type="term" value="F:transmembrane transporter activity"/>
    <property type="evidence" value="ECO:0007669"/>
    <property type="project" value="InterPro"/>
</dbReference>
<evidence type="ECO:0000256" key="1">
    <source>
        <dbReference type="ARBA" id="ARBA00004651"/>
    </source>
</evidence>
<feature type="non-terminal residue" evidence="10">
    <location>
        <position position="105"/>
    </location>
</feature>
<dbReference type="InterPro" id="IPR036259">
    <property type="entry name" value="MFS_trans_sf"/>
</dbReference>
<evidence type="ECO:0000256" key="8">
    <source>
        <dbReference type="SAM" id="Phobius"/>
    </source>
</evidence>
<evidence type="ECO:0000256" key="2">
    <source>
        <dbReference type="ARBA" id="ARBA00008335"/>
    </source>
</evidence>
<evidence type="ECO:0000256" key="7">
    <source>
        <dbReference type="ARBA" id="ARBA00023136"/>
    </source>
</evidence>
<comment type="similarity">
    <text evidence="2">Belongs to the major facilitator superfamily.</text>
</comment>
<keyword evidence="6 8" id="KW-1133">Transmembrane helix</keyword>
<evidence type="ECO:0000256" key="5">
    <source>
        <dbReference type="ARBA" id="ARBA00022692"/>
    </source>
</evidence>
<feature type="transmembrane region" description="Helical" evidence="8">
    <location>
        <begin position="68"/>
        <end position="85"/>
    </location>
</feature>
<dbReference type="AlphaFoldDB" id="A0AAW5EIX3"/>
<dbReference type="InterPro" id="IPR011701">
    <property type="entry name" value="MFS"/>
</dbReference>
<dbReference type="Gene3D" id="1.20.1720.10">
    <property type="entry name" value="Multidrug resistance protein D"/>
    <property type="match status" value="1"/>
</dbReference>
<feature type="transmembrane region" description="Helical" evidence="8">
    <location>
        <begin position="38"/>
        <end position="56"/>
    </location>
</feature>
<name>A0AAW5EIX3_CAMJU</name>
<comment type="caution">
    <text evidence="10">The sequence shown here is derived from an EMBL/GenBank/DDBJ whole genome shotgun (WGS) entry which is preliminary data.</text>
</comment>
<dbReference type="Pfam" id="PF07690">
    <property type="entry name" value="MFS_1"/>
    <property type="match status" value="1"/>
</dbReference>
<evidence type="ECO:0000256" key="6">
    <source>
        <dbReference type="ARBA" id="ARBA00022989"/>
    </source>
</evidence>
<comment type="subcellular location">
    <subcellularLocation>
        <location evidence="1">Cell membrane</location>
        <topology evidence="1">Multi-pass membrane protein</topology>
    </subcellularLocation>
</comment>
<dbReference type="InterPro" id="IPR020846">
    <property type="entry name" value="MFS_dom"/>
</dbReference>
<evidence type="ECO:0000313" key="10">
    <source>
        <dbReference type="EMBL" id="MCH3852688.1"/>
    </source>
</evidence>
<dbReference type="SUPFAM" id="SSF103473">
    <property type="entry name" value="MFS general substrate transporter"/>
    <property type="match status" value="1"/>
</dbReference>
<dbReference type="Proteomes" id="UP001199644">
    <property type="component" value="Unassembled WGS sequence"/>
</dbReference>
<feature type="domain" description="Major facilitator superfamily (MFS) profile" evidence="9">
    <location>
        <begin position="1"/>
        <end position="105"/>
    </location>
</feature>
<reference evidence="10" key="1">
    <citation type="submission" date="2021-12" db="EMBL/GenBank/DDBJ databases">
        <title>Prevalence of phenicol resistance gene fexA in Campylobacter isolated from poultry supply chain.</title>
        <authorList>
            <person name="Tang B."/>
            <person name="Zheng X."/>
            <person name="Lin J."/>
            <person name="Lin R."/>
            <person name="Yang H."/>
            <person name="Shen Z."/>
            <person name="Xia F."/>
        </authorList>
    </citation>
    <scope>NUCLEOTIDE SEQUENCE</scope>
    <source>
        <strain evidence="10">CJHN2011004</strain>
    </source>
</reference>
<organism evidence="10 11">
    <name type="scientific">Campylobacter jejuni</name>
    <dbReference type="NCBI Taxonomy" id="197"/>
    <lineage>
        <taxon>Bacteria</taxon>
        <taxon>Pseudomonadati</taxon>
        <taxon>Campylobacterota</taxon>
        <taxon>Epsilonproteobacteria</taxon>
        <taxon>Campylobacterales</taxon>
        <taxon>Campylobacteraceae</taxon>
        <taxon>Campylobacter</taxon>
    </lineage>
</organism>
<sequence>MLKILIIFCATLTLSIVYAPQPIAPLLSNYFHVNLHQISWIISVTLIPLAVAPLVYGYLLEIFSLKKILVVSLFLCSVFGIIGNLNDNFYFFLFLRFFQALCIPA</sequence>
<gene>
    <name evidence="10" type="ORF">LZC39_11360</name>
</gene>
<evidence type="ECO:0000313" key="11">
    <source>
        <dbReference type="Proteomes" id="UP001199644"/>
    </source>
</evidence>
<evidence type="ECO:0000256" key="3">
    <source>
        <dbReference type="ARBA" id="ARBA00022448"/>
    </source>
</evidence>
<dbReference type="RefSeq" id="WP_240381582.1">
    <property type="nucleotide sequence ID" value="NZ_JAJUOL010000304.1"/>
</dbReference>
<dbReference type="PANTHER" id="PTHR43271:SF1">
    <property type="entry name" value="INNER MEMBRANE TRANSPORT PROTEIN YNFM"/>
    <property type="match status" value="1"/>
</dbReference>
<protein>
    <submittedName>
        <fullName evidence="10">MFS transporter</fullName>
    </submittedName>
</protein>
<dbReference type="GO" id="GO:0005886">
    <property type="term" value="C:plasma membrane"/>
    <property type="evidence" value="ECO:0007669"/>
    <property type="project" value="UniProtKB-SubCell"/>
</dbReference>
<dbReference type="PROSITE" id="PS50850">
    <property type="entry name" value="MFS"/>
    <property type="match status" value="1"/>
</dbReference>
<evidence type="ECO:0000259" key="9">
    <source>
        <dbReference type="PROSITE" id="PS50850"/>
    </source>
</evidence>
<keyword evidence="7 8" id="KW-0472">Membrane</keyword>
<keyword evidence="4" id="KW-1003">Cell membrane</keyword>
<keyword evidence="5 8" id="KW-0812">Transmembrane</keyword>
<accession>A0AAW5EIX3</accession>
<evidence type="ECO:0000256" key="4">
    <source>
        <dbReference type="ARBA" id="ARBA00022475"/>
    </source>
</evidence>
<proteinExistence type="inferred from homology"/>